<evidence type="ECO:0000313" key="9">
    <source>
        <dbReference type="Proteomes" id="UP000195729"/>
    </source>
</evidence>
<dbReference type="HAMAP" id="MF_01260">
    <property type="entry name" value="Carboxylester"/>
    <property type="match status" value="1"/>
</dbReference>
<evidence type="ECO:0000256" key="1">
    <source>
        <dbReference type="ARBA" id="ARBA00022487"/>
    </source>
</evidence>
<comment type="pathway">
    <text evidence="5">Cofactor biosynthesis; biotin biosynthesis.</text>
</comment>
<dbReference type="AlphaFoldDB" id="A0A1Y0LE87"/>
<dbReference type="GO" id="GO:0090499">
    <property type="term" value="F:pimelyl-[acyl-carrier protein] methyl ester esterase activity"/>
    <property type="evidence" value="ECO:0007669"/>
    <property type="project" value="UniProtKB-EC"/>
</dbReference>
<gene>
    <name evidence="5" type="primary">bioH</name>
    <name evidence="7" type="ORF">A7K98_00285</name>
    <name evidence="8" type="ORF">A7K99_00285</name>
</gene>
<comment type="subunit">
    <text evidence="5">Monomer.</text>
</comment>
<comment type="subcellular location">
    <subcellularLocation>
        <location evidence="5">Cytoplasm</location>
    </subcellularLocation>
</comment>
<dbReference type="EC" id="3.1.1.85" evidence="5"/>
<feature type="active site" evidence="5">
    <location>
        <position position="207"/>
    </location>
</feature>
<reference evidence="9 10" key="1">
    <citation type="submission" date="2016-05" db="EMBL/GenBank/DDBJ databases">
        <title>Complete genome sequence of two 2,5-diketo-D-glunonic acid producing strain Tatumella citrea.</title>
        <authorList>
            <person name="Duan C."/>
            <person name="Yang J."/>
            <person name="Yang S."/>
        </authorList>
    </citation>
    <scope>NUCLEOTIDE SEQUENCE [LARGE SCALE GENOMIC DNA]</scope>
    <source>
        <strain evidence="8 9">ATCC 39140</strain>
        <strain evidence="7 10">DSM 13699</strain>
    </source>
</reference>
<dbReference type="InterPro" id="IPR010076">
    <property type="entry name" value="BioH"/>
</dbReference>
<feature type="binding site" evidence="5">
    <location>
        <position position="235"/>
    </location>
    <ligand>
        <name>substrate</name>
    </ligand>
</feature>
<accession>A0A1Y0LE87</accession>
<name>A0A1Y0LE87_TATCI</name>
<feature type="binding site" evidence="5">
    <location>
        <position position="22"/>
    </location>
    <ligand>
        <name>substrate</name>
    </ligand>
</feature>
<dbReference type="Pfam" id="PF00561">
    <property type="entry name" value="Abhydrolase_1"/>
    <property type="match status" value="1"/>
</dbReference>
<keyword evidence="4 5" id="KW-0378">Hydrolase</keyword>
<sequence>MMSLYWHTCGEGKTDLVLLHGWGLNAEVWQPVTEQLSAHFRLHLVDLPGYGRSQGFPAQTLDQMVTTLLPHIPEDSLIAGWSLGGLVATRLAGLPGTPVRGLVTVASSPCFTEQENWPGIKPSVLEGFRQQLSNHFEKTIDRFMALQTLGTETARQDTRLLREAILSQPLPDPAVLNTGLGILQTTDLRGELPLLKVPCLRIYGALDGLVPRAIADKVDQLAGQGKSVVIAKAGHAPFISHPDEFCHEVINFLLFC</sequence>
<dbReference type="OrthoDB" id="9780744at2"/>
<proteinExistence type="inferred from homology"/>
<keyword evidence="9" id="KW-1185">Reference proteome</keyword>
<feature type="binding site" evidence="5">
    <location>
        <begin position="82"/>
        <end position="83"/>
    </location>
    <ligand>
        <name>substrate</name>
    </ligand>
</feature>
<dbReference type="InterPro" id="IPR050228">
    <property type="entry name" value="Carboxylesterase_BioH"/>
</dbReference>
<dbReference type="GO" id="GO:0009102">
    <property type="term" value="P:biotin biosynthetic process"/>
    <property type="evidence" value="ECO:0007669"/>
    <property type="project" value="UniProtKB-UniRule"/>
</dbReference>
<dbReference type="Gene3D" id="3.40.50.1820">
    <property type="entry name" value="alpha/beta hydrolase"/>
    <property type="match status" value="1"/>
</dbReference>
<comment type="similarity">
    <text evidence="5">Belongs to the AB hydrolase superfamily. Carboxylesterase BioH family.</text>
</comment>
<evidence type="ECO:0000259" key="6">
    <source>
        <dbReference type="Pfam" id="PF00561"/>
    </source>
</evidence>
<evidence type="ECO:0000313" key="8">
    <source>
        <dbReference type="EMBL" id="ARU96404.1"/>
    </source>
</evidence>
<evidence type="ECO:0000256" key="4">
    <source>
        <dbReference type="ARBA" id="ARBA00022801"/>
    </source>
</evidence>
<keyword evidence="3 5" id="KW-0093">Biotin biosynthesis</keyword>
<dbReference type="PANTHER" id="PTHR43194:SF5">
    <property type="entry name" value="PIMELOYL-[ACYL-CARRIER PROTEIN] METHYL ESTER ESTERASE"/>
    <property type="match status" value="1"/>
</dbReference>
<feature type="binding site" evidence="5">
    <location>
        <begin position="143"/>
        <end position="147"/>
    </location>
    <ligand>
        <name>substrate</name>
    </ligand>
</feature>
<dbReference type="KEGG" id="tci:A7K98_00285"/>
<dbReference type="UniPathway" id="UPA00078"/>
<dbReference type="RefSeq" id="WP_087486780.1">
    <property type="nucleotide sequence ID" value="NZ_CP015579.1"/>
</dbReference>
<dbReference type="NCBIfam" id="TIGR01738">
    <property type="entry name" value="bioH"/>
    <property type="match status" value="1"/>
</dbReference>
<comment type="catalytic activity">
    <reaction evidence="5">
        <text>6-carboxyhexanoyl-[ACP] methyl ester + H2O = 6-carboxyhexanoyl-[ACP] + methanol + H(+)</text>
        <dbReference type="Rhea" id="RHEA:42700"/>
        <dbReference type="Rhea" id="RHEA-COMP:9955"/>
        <dbReference type="Rhea" id="RHEA-COMP:10186"/>
        <dbReference type="ChEBI" id="CHEBI:15377"/>
        <dbReference type="ChEBI" id="CHEBI:15378"/>
        <dbReference type="ChEBI" id="CHEBI:17790"/>
        <dbReference type="ChEBI" id="CHEBI:78846"/>
        <dbReference type="ChEBI" id="CHEBI:82735"/>
        <dbReference type="EC" id="3.1.1.85"/>
    </reaction>
</comment>
<protein>
    <recommendedName>
        <fullName evidence="5">Pimeloyl-[acyl-carrier protein] methyl ester esterase</fullName>
        <ecNumber evidence="5">3.1.1.85</ecNumber>
    </recommendedName>
    <alternativeName>
        <fullName evidence="5">Biotin synthesis protein BioH</fullName>
    </alternativeName>
    <alternativeName>
        <fullName evidence="5">Carboxylesterase BioH</fullName>
    </alternativeName>
</protein>
<organism evidence="7 10">
    <name type="scientific">Tatumella citrea</name>
    <name type="common">Pantoea citrea</name>
    <dbReference type="NCBI Taxonomy" id="53336"/>
    <lineage>
        <taxon>Bacteria</taxon>
        <taxon>Pseudomonadati</taxon>
        <taxon>Pseudomonadota</taxon>
        <taxon>Gammaproteobacteria</taxon>
        <taxon>Enterobacterales</taxon>
        <taxon>Erwiniaceae</taxon>
        <taxon>Tatumella</taxon>
    </lineage>
</organism>
<dbReference type="Proteomes" id="UP000195729">
    <property type="component" value="Chromosome"/>
</dbReference>
<feature type="active site" evidence="5">
    <location>
        <position position="235"/>
    </location>
</feature>
<evidence type="ECO:0000256" key="2">
    <source>
        <dbReference type="ARBA" id="ARBA00022490"/>
    </source>
</evidence>
<feature type="active site" description="Nucleophile" evidence="5">
    <location>
        <position position="82"/>
    </location>
</feature>
<dbReference type="Proteomes" id="UP000195814">
    <property type="component" value="Chromosome"/>
</dbReference>
<comment type="function">
    <text evidence="5">The physiological role of BioH is to remove the methyl group introduced by BioC when the pimeloyl moiety is complete. It allows to synthesize pimeloyl-ACP via the fatty acid synthetic pathway through the hydrolysis of the ester bonds of pimeloyl-ACP esters.</text>
</comment>
<dbReference type="InterPro" id="IPR029058">
    <property type="entry name" value="AB_hydrolase_fold"/>
</dbReference>
<dbReference type="GO" id="GO:0005737">
    <property type="term" value="C:cytoplasm"/>
    <property type="evidence" value="ECO:0007669"/>
    <property type="project" value="UniProtKB-SubCell"/>
</dbReference>
<dbReference type="PANTHER" id="PTHR43194">
    <property type="entry name" value="HYDROLASE ALPHA/BETA FOLD FAMILY"/>
    <property type="match status" value="1"/>
</dbReference>
<evidence type="ECO:0000256" key="3">
    <source>
        <dbReference type="ARBA" id="ARBA00022756"/>
    </source>
</evidence>
<evidence type="ECO:0000313" key="7">
    <source>
        <dbReference type="EMBL" id="ARU92369.1"/>
    </source>
</evidence>
<feature type="domain" description="AB hydrolase-1" evidence="6">
    <location>
        <begin position="16"/>
        <end position="242"/>
    </location>
</feature>
<evidence type="ECO:0000256" key="5">
    <source>
        <dbReference type="HAMAP-Rule" id="MF_01260"/>
    </source>
</evidence>
<keyword evidence="1 5" id="KW-0719">Serine esterase</keyword>
<dbReference type="EMBL" id="CP015581">
    <property type="protein sequence ID" value="ARU96404.1"/>
    <property type="molecule type" value="Genomic_DNA"/>
</dbReference>
<keyword evidence="2 5" id="KW-0963">Cytoplasm</keyword>
<dbReference type="SUPFAM" id="SSF53474">
    <property type="entry name" value="alpha/beta-Hydrolases"/>
    <property type="match status" value="1"/>
</dbReference>
<dbReference type="InterPro" id="IPR000073">
    <property type="entry name" value="AB_hydrolase_1"/>
</dbReference>
<evidence type="ECO:0000313" key="10">
    <source>
        <dbReference type="Proteomes" id="UP000195814"/>
    </source>
</evidence>
<dbReference type="EMBL" id="CP015579">
    <property type="protein sequence ID" value="ARU92369.1"/>
    <property type="molecule type" value="Genomic_DNA"/>
</dbReference>